<reference evidence="4 5" key="1">
    <citation type="submission" date="2020-07" db="EMBL/GenBank/DDBJ databases">
        <title>Electron transfer.</title>
        <authorList>
            <person name="Huang L."/>
            <person name="Liu X."/>
            <person name="Zhou S."/>
        </authorList>
    </citation>
    <scope>NUCLEOTIDE SEQUENCE [LARGE SCALE GENOMIC DNA]</scope>
    <source>
        <strain evidence="4 5">Lx1</strain>
    </source>
</reference>
<evidence type="ECO:0000313" key="5">
    <source>
        <dbReference type="Proteomes" id="UP000512286"/>
    </source>
</evidence>
<feature type="domain" description="PDZ" evidence="2">
    <location>
        <begin position="5"/>
        <end position="46"/>
    </location>
</feature>
<dbReference type="Proteomes" id="UP000512286">
    <property type="component" value="Chromosome"/>
</dbReference>
<feature type="domain" description="Putative radical SAM N-terminal" evidence="3">
    <location>
        <begin position="66"/>
        <end position="216"/>
    </location>
</feature>
<dbReference type="SUPFAM" id="SSF50156">
    <property type="entry name" value="PDZ domain-like"/>
    <property type="match status" value="1"/>
</dbReference>
<dbReference type="InterPro" id="IPR058240">
    <property type="entry name" value="rSAM_sf"/>
</dbReference>
<evidence type="ECO:0000313" key="4">
    <source>
        <dbReference type="EMBL" id="QLY81893.1"/>
    </source>
</evidence>
<protein>
    <submittedName>
        <fullName evidence="4">DUF512 domain-containing protein</fullName>
    </submittedName>
</protein>
<proteinExistence type="predicted"/>
<dbReference type="RefSeq" id="WP_181603392.1">
    <property type="nucleotide sequence ID" value="NZ_CP059378.1"/>
</dbReference>
<name>A0A7D6ZX10_9CLOT</name>
<dbReference type="AlphaFoldDB" id="A0A7D6ZX10"/>
<sequence length="444" mass="50768">MKNKITSVEPNSLGEELGIEVGDYLVSINDTPVKDIIDYKFLMNDEYIEVEIEKSDGEVWILEADKDIQEDLGVDFESSIMDKAKSCSNKCIFCFIDQLPGGMRDTLYFKDDDSRLSFLQGNFVTLTNMKEEDIDRIISYRISPINVSVHTTDPELRVQMLNNRFAGNLYDRLKRLAEAEIEINAQIVVVPGINNGEELKRTVEDLYNLYPSVQNVAAVPIGITKHRKGLKELEIFNKDTAKKEIEDLKKLQQKYIKEIGAPFVRLSDEFYVLAEMDLPSEDFYGEYDQLEDGIGMITLFRKYIKDSLNYLSNKNKGSFTIASGVSAYKELLWASEVIKEANPNIILDVYEIKNYFFGETITVAGLLTGKDIIEQLKGNIKTDYLILSSNMFRKGYELSNSKEQIMLDDMKIIDIEKALNIKVIVVDYTGEDLIDKINTHLQEE</sequence>
<dbReference type="InterPro" id="IPR045375">
    <property type="entry name" value="Put_radical_SAM-like_N"/>
</dbReference>
<dbReference type="InterPro" id="IPR036034">
    <property type="entry name" value="PDZ_sf"/>
</dbReference>
<dbReference type="EMBL" id="CP059378">
    <property type="protein sequence ID" value="QLY81893.1"/>
    <property type="molecule type" value="Genomic_DNA"/>
</dbReference>
<evidence type="ECO:0000259" key="1">
    <source>
        <dbReference type="Pfam" id="PF04459"/>
    </source>
</evidence>
<evidence type="ECO:0000259" key="3">
    <source>
        <dbReference type="Pfam" id="PF19238"/>
    </source>
</evidence>
<dbReference type="Pfam" id="PF17820">
    <property type="entry name" value="PDZ_6"/>
    <property type="match status" value="1"/>
</dbReference>
<dbReference type="InterPro" id="IPR041489">
    <property type="entry name" value="PDZ_6"/>
</dbReference>
<organism evidence="4 5">
    <name type="scientific">Clostridium intestinale</name>
    <dbReference type="NCBI Taxonomy" id="36845"/>
    <lineage>
        <taxon>Bacteria</taxon>
        <taxon>Bacillati</taxon>
        <taxon>Bacillota</taxon>
        <taxon>Clostridia</taxon>
        <taxon>Eubacteriales</taxon>
        <taxon>Clostridiaceae</taxon>
        <taxon>Clostridium</taxon>
    </lineage>
</organism>
<dbReference type="Pfam" id="PF04459">
    <property type="entry name" value="DUF512"/>
    <property type="match status" value="1"/>
</dbReference>
<dbReference type="KEGG" id="cint:HZF06_09995"/>
<dbReference type="Pfam" id="PF19238">
    <property type="entry name" value="Radical_SAM_2"/>
    <property type="match status" value="1"/>
</dbReference>
<gene>
    <name evidence="4" type="ORF">HZF06_09995</name>
</gene>
<dbReference type="Gene3D" id="3.20.20.70">
    <property type="entry name" value="Aldolase class I"/>
    <property type="match status" value="1"/>
</dbReference>
<dbReference type="InterPro" id="IPR007549">
    <property type="entry name" value="DUF512"/>
</dbReference>
<evidence type="ECO:0000259" key="2">
    <source>
        <dbReference type="Pfam" id="PF17820"/>
    </source>
</evidence>
<dbReference type="Gene3D" id="2.30.42.10">
    <property type="match status" value="1"/>
</dbReference>
<dbReference type="SUPFAM" id="SSF102114">
    <property type="entry name" value="Radical SAM enzymes"/>
    <property type="match status" value="1"/>
</dbReference>
<accession>A0A7D6ZX10</accession>
<dbReference type="InterPro" id="IPR013785">
    <property type="entry name" value="Aldolase_TIM"/>
</dbReference>
<feature type="domain" description="DUF512" evidence="1">
    <location>
        <begin position="219"/>
        <end position="427"/>
    </location>
</feature>